<dbReference type="Gene3D" id="2.40.30.10">
    <property type="entry name" value="Translation factors"/>
    <property type="match status" value="1"/>
</dbReference>
<evidence type="ECO:0000313" key="5">
    <source>
        <dbReference type="EMBL" id="HIQ70989.1"/>
    </source>
</evidence>
<proteinExistence type="inferred from homology"/>
<dbReference type="PANTHER" id="PTHR30217">
    <property type="entry name" value="PEPTIDASE U32 FAMILY"/>
    <property type="match status" value="1"/>
</dbReference>
<evidence type="ECO:0000256" key="3">
    <source>
        <dbReference type="ARBA" id="ARBA00038374"/>
    </source>
</evidence>
<dbReference type="SUPFAM" id="SSF51395">
    <property type="entry name" value="FMN-linked oxidoreductases"/>
    <property type="match status" value="1"/>
</dbReference>
<dbReference type="InterPro" id="IPR001539">
    <property type="entry name" value="Peptidase_U32"/>
</dbReference>
<dbReference type="InterPro" id="IPR032525">
    <property type="entry name" value="Peptidase_U32_C"/>
</dbReference>
<evidence type="ECO:0000313" key="6">
    <source>
        <dbReference type="Proteomes" id="UP000886887"/>
    </source>
</evidence>
<keyword evidence="1" id="KW-0645">Protease</keyword>
<dbReference type="PROSITE" id="PS01276">
    <property type="entry name" value="PEPTIDASE_U32"/>
    <property type="match status" value="1"/>
</dbReference>
<reference evidence="5" key="2">
    <citation type="journal article" date="2021" name="PeerJ">
        <title>Extensive microbial diversity within the chicken gut microbiome revealed by metagenomics and culture.</title>
        <authorList>
            <person name="Gilroy R."/>
            <person name="Ravi A."/>
            <person name="Getino M."/>
            <person name="Pursley I."/>
            <person name="Horton D.L."/>
            <person name="Alikhan N.F."/>
            <person name="Baker D."/>
            <person name="Gharbi K."/>
            <person name="Hall N."/>
            <person name="Watson M."/>
            <person name="Adriaenssens E.M."/>
            <person name="Foster-Nyarko E."/>
            <person name="Jarju S."/>
            <person name="Secka A."/>
            <person name="Antonio M."/>
            <person name="Oren A."/>
            <person name="Chaudhuri R.R."/>
            <person name="La Ragione R."/>
            <person name="Hildebrand F."/>
            <person name="Pallen M.J."/>
        </authorList>
    </citation>
    <scope>NUCLEOTIDE SEQUENCE</scope>
    <source>
        <strain evidence="5">ChiSxjej2B14-6234</strain>
    </source>
</reference>
<comment type="caution">
    <text evidence="5">The sequence shown here is derived from an EMBL/GenBank/DDBJ whole genome shotgun (WGS) entry which is preliminary data.</text>
</comment>
<dbReference type="GO" id="GO:0006508">
    <property type="term" value="P:proteolysis"/>
    <property type="evidence" value="ECO:0007669"/>
    <property type="project" value="UniProtKB-KW"/>
</dbReference>
<comment type="similarity">
    <text evidence="3">Belongs to the peptidase U32 family.</text>
</comment>
<dbReference type="Pfam" id="PF16325">
    <property type="entry name" value="Peptidase_U32_C"/>
    <property type="match status" value="1"/>
</dbReference>
<accession>A0A9D0Z8L6</accession>
<keyword evidence="2" id="KW-0378">Hydrolase</keyword>
<dbReference type="GO" id="GO:0008233">
    <property type="term" value="F:peptidase activity"/>
    <property type="evidence" value="ECO:0007669"/>
    <property type="project" value="UniProtKB-KW"/>
</dbReference>
<dbReference type="Proteomes" id="UP000886887">
    <property type="component" value="Unassembled WGS sequence"/>
</dbReference>
<dbReference type="PANTHER" id="PTHR30217:SF6">
    <property type="entry name" value="TRNA HYDROXYLATION PROTEIN P"/>
    <property type="match status" value="1"/>
</dbReference>
<dbReference type="InterPro" id="IPR051454">
    <property type="entry name" value="RNA/ubiquinone_mod_enzymes"/>
</dbReference>
<feature type="domain" description="Peptidase family U32 C-terminal" evidence="4">
    <location>
        <begin position="321"/>
        <end position="401"/>
    </location>
</feature>
<reference evidence="5" key="1">
    <citation type="submission" date="2020-10" db="EMBL/GenBank/DDBJ databases">
        <authorList>
            <person name="Gilroy R."/>
        </authorList>
    </citation>
    <scope>NUCLEOTIDE SEQUENCE</scope>
    <source>
        <strain evidence="5">ChiSxjej2B14-6234</strain>
    </source>
</reference>
<name>A0A9D0Z8L6_9FIRM</name>
<evidence type="ECO:0000256" key="1">
    <source>
        <dbReference type="ARBA" id="ARBA00022670"/>
    </source>
</evidence>
<dbReference type="EMBL" id="DVFJ01000006">
    <property type="protein sequence ID" value="HIQ70989.1"/>
    <property type="molecule type" value="Genomic_DNA"/>
</dbReference>
<evidence type="ECO:0000256" key="2">
    <source>
        <dbReference type="ARBA" id="ARBA00022801"/>
    </source>
</evidence>
<organism evidence="5 6">
    <name type="scientific">Candidatus Onthenecus intestinigallinarum</name>
    <dbReference type="NCBI Taxonomy" id="2840875"/>
    <lineage>
        <taxon>Bacteria</taxon>
        <taxon>Bacillati</taxon>
        <taxon>Bacillota</taxon>
        <taxon>Clostridia</taxon>
        <taxon>Eubacteriales</taxon>
        <taxon>Candidatus Onthenecus</taxon>
    </lineage>
</organism>
<gene>
    <name evidence="5" type="ORF">IAB73_02110</name>
</gene>
<sequence>MKIPELLAPAGGMRQLRAAVRFGADAVYVGMKQYGLRAFAGNFDDEELAQAVRIAHGAGRRLYVTMNIFAYDEDVPGMLEAARRARQTGADALIVTDPGVIELLRRELPDMPLHVSTQANTLNSLTAALYHRMGAQRVILARELTLEQIRRIRASVPADLELETFVHGAVCMSYSGRCVLSNYLTGRDANQGSCAQPCRWRYVLEEPTRPGQYMPIGEDARGTYILSARDMCMIDHIPELVQSGVASLKIEGRMKTEYYVATVVGAYRRALDAYAASPEAYAAQREAFVQEVQRASHRPSDTGFYFGRPEHCAGAEGFLQTSEFIATVLDRLPSGELLLEVKNRFFKGDALEAMTPGGIVPFTAGDIVLAETGERVEVVGQPKARVRIAAPEGIGAGDLLRGPCRNHTRIEG</sequence>
<protein>
    <submittedName>
        <fullName evidence="5">U32 family peptidase</fullName>
    </submittedName>
</protein>
<evidence type="ECO:0000259" key="4">
    <source>
        <dbReference type="Pfam" id="PF16325"/>
    </source>
</evidence>
<dbReference type="AlphaFoldDB" id="A0A9D0Z8L6"/>
<dbReference type="Pfam" id="PF01136">
    <property type="entry name" value="Peptidase_U32"/>
    <property type="match status" value="1"/>
</dbReference>